<organism evidence="1 2">
    <name type="scientific">Panagrolaimus sp. JU765</name>
    <dbReference type="NCBI Taxonomy" id="591449"/>
    <lineage>
        <taxon>Eukaryota</taxon>
        <taxon>Metazoa</taxon>
        <taxon>Ecdysozoa</taxon>
        <taxon>Nematoda</taxon>
        <taxon>Chromadorea</taxon>
        <taxon>Rhabditida</taxon>
        <taxon>Tylenchina</taxon>
        <taxon>Panagrolaimomorpha</taxon>
        <taxon>Panagrolaimoidea</taxon>
        <taxon>Panagrolaimidae</taxon>
        <taxon>Panagrolaimus</taxon>
    </lineage>
</organism>
<evidence type="ECO:0000313" key="2">
    <source>
        <dbReference type="WBParaSite" id="JU765_v2.g13031.t3"/>
    </source>
</evidence>
<dbReference type="Proteomes" id="UP000887576">
    <property type="component" value="Unplaced"/>
</dbReference>
<evidence type="ECO:0000313" key="1">
    <source>
        <dbReference type="Proteomes" id="UP000887576"/>
    </source>
</evidence>
<dbReference type="WBParaSite" id="JU765_v2.g13031.t3">
    <property type="protein sequence ID" value="JU765_v2.g13031.t3"/>
    <property type="gene ID" value="JU765_v2.g13031"/>
</dbReference>
<reference evidence="2" key="1">
    <citation type="submission" date="2025-08" db="UniProtKB">
        <authorList>
            <consortium name="WormBaseParasite"/>
        </authorList>
    </citation>
    <scope>IDENTIFICATION</scope>
</reference>
<protein>
    <submittedName>
        <fullName evidence="2">C-type lectin domain-containing protein</fullName>
    </submittedName>
</protein>
<name>A0AC34Q5B3_9BILA</name>
<sequence length="285" mass="32703">MVSAGPCPDDTWRYSPHSNKCYKLFNEKTGWNLGEFRCAFKGGHHLSIHDQIENQFVSELAKQADLVWLGIAQFGTNQNYVWSDSTSFDYENWHAKHNYRKPVYNKGRKCAKLEGHTGTWMQSCCKVPAAYICEKEATVATTTPTPTTVPTTPWCIHDQIENQFVSELAKQADLVWLGIAQFGTNQNYVWSDSTSFDYENWHAKHNYRKPVYNKGRKCAKLEGHTGTWMQSCCKVPAAYICEREATVATTTPTPTTVPTTPWWLNPINIAESNTNELRKFRFRRL</sequence>
<proteinExistence type="predicted"/>
<accession>A0AC34Q5B3</accession>